<keyword evidence="4" id="KW-0808">Transferase</keyword>
<keyword evidence="5 8" id="KW-0812">Transmembrane</keyword>
<dbReference type="RefSeq" id="WP_136942363.1">
    <property type="nucleotide sequence ID" value="NZ_SWKR01000002.1"/>
</dbReference>
<feature type="transmembrane region" description="Helical" evidence="8">
    <location>
        <begin position="239"/>
        <end position="262"/>
    </location>
</feature>
<gene>
    <name evidence="10" type="ORF">FBR43_06335</name>
</gene>
<feature type="transmembrane region" description="Helical" evidence="8">
    <location>
        <begin position="274"/>
        <end position="293"/>
    </location>
</feature>
<evidence type="ECO:0000313" key="10">
    <source>
        <dbReference type="EMBL" id="TKD50423.1"/>
    </source>
</evidence>
<evidence type="ECO:0000256" key="4">
    <source>
        <dbReference type="ARBA" id="ARBA00022679"/>
    </source>
</evidence>
<proteinExistence type="predicted"/>
<dbReference type="PANTHER" id="PTHR33908">
    <property type="entry name" value="MANNOSYLTRANSFERASE YKCB-RELATED"/>
    <property type="match status" value="1"/>
</dbReference>
<feature type="transmembrane region" description="Helical" evidence="8">
    <location>
        <begin position="105"/>
        <end position="123"/>
    </location>
</feature>
<dbReference type="OrthoDB" id="7463529at2"/>
<evidence type="ECO:0000256" key="3">
    <source>
        <dbReference type="ARBA" id="ARBA00022676"/>
    </source>
</evidence>
<dbReference type="PANTHER" id="PTHR33908:SF11">
    <property type="entry name" value="MEMBRANE PROTEIN"/>
    <property type="match status" value="1"/>
</dbReference>
<feature type="transmembrane region" description="Helical" evidence="8">
    <location>
        <begin position="130"/>
        <end position="148"/>
    </location>
</feature>
<evidence type="ECO:0000256" key="8">
    <source>
        <dbReference type="SAM" id="Phobius"/>
    </source>
</evidence>
<feature type="transmembrane region" description="Helical" evidence="8">
    <location>
        <begin position="57"/>
        <end position="74"/>
    </location>
</feature>
<organism evidence="10 11">
    <name type="scientific">Sphingomonas baiyangensis</name>
    <dbReference type="NCBI Taxonomy" id="2572576"/>
    <lineage>
        <taxon>Bacteria</taxon>
        <taxon>Pseudomonadati</taxon>
        <taxon>Pseudomonadota</taxon>
        <taxon>Alphaproteobacteria</taxon>
        <taxon>Sphingomonadales</taxon>
        <taxon>Sphingomonadaceae</taxon>
        <taxon>Sphingomonas</taxon>
    </lineage>
</organism>
<protein>
    <submittedName>
        <fullName evidence="10">DUF2029 domain-containing protein</fullName>
    </submittedName>
</protein>
<keyword evidence="11" id="KW-1185">Reference proteome</keyword>
<feature type="transmembrane region" description="Helical" evidence="8">
    <location>
        <begin position="154"/>
        <end position="179"/>
    </location>
</feature>
<comment type="subcellular location">
    <subcellularLocation>
        <location evidence="1">Cell membrane</location>
        <topology evidence="1">Multi-pass membrane protein</topology>
    </subcellularLocation>
</comment>
<dbReference type="GO" id="GO:0009103">
    <property type="term" value="P:lipopolysaccharide biosynthetic process"/>
    <property type="evidence" value="ECO:0007669"/>
    <property type="project" value="UniProtKB-ARBA"/>
</dbReference>
<dbReference type="AlphaFoldDB" id="A0A4U1L2L4"/>
<feature type="transmembrane region" description="Helical" evidence="8">
    <location>
        <begin position="79"/>
        <end position="99"/>
    </location>
</feature>
<dbReference type="Proteomes" id="UP000309138">
    <property type="component" value="Unassembled WGS sequence"/>
</dbReference>
<dbReference type="EMBL" id="SWKR01000002">
    <property type="protein sequence ID" value="TKD50423.1"/>
    <property type="molecule type" value="Genomic_DNA"/>
</dbReference>
<evidence type="ECO:0000256" key="9">
    <source>
        <dbReference type="SAM" id="SignalP"/>
    </source>
</evidence>
<name>A0A4U1L2L4_9SPHN</name>
<evidence type="ECO:0000256" key="1">
    <source>
        <dbReference type="ARBA" id="ARBA00004651"/>
    </source>
</evidence>
<reference evidence="10 11" key="1">
    <citation type="submission" date="2019-04" db="EMBL/GenBank/DDBJ databases">
        <authorList>
            <person name="Yang Y."/>
            <person name="Wei D."/>
        </authorList>
    </citation>
    <scope>NUCLEOTIDE SEQUENCE [LARGE SCALE GENOMIC DNA]</scope>
    <source>
        <strain evidence="10 11">L-1-4w-11</strain>
    </source>
</reference>
<dbReference type="GO" id="GO:0005886">
    <property type="term" value="C:plasma membrane"/>
    <property type="evidence" value="ECO:0007669"/>
    <property type="project" value="UniProtKB-SubCell"/>
</dbReference>
<sequence length="477" mass="50257">MAVRLRPLPALLVLFALFAALAMARPVDHDESQYVAAAILARDWLPYRDFAYLQPPLQPWLFAPLAALFGEWAWPGLRLVNALLAAATVACTWLAAIHAGASRPAALAAAALLACCDALLFSGAMARNDALPGALLAGGIALALAPRASAGSAFGAGLLFAAAAAAKVSFALPAIAFGIHALFARRHSPGWIALGALLPTLLVAFAWTLSPAGFTFGVFDFPARAPADFYVARPWKLSLAAKAIDAVKFLALGPALLAILLAARHRTTTPAARLLDLLVVAGLIAALLPTPTWRQYLLPALPPLFARLALAWTHRPPGRGARIAAIVFACAGLAPSIEAMLSSRPAMPRAMRDSAAIARALDDAGVRGPVASLAPQYLAASGRPPDRRFAAGPFAWRSPALLSPRDQQARRIVTPPTLAAQFGPRGIWGPAAILIGGEAEWSAGDPALDRPLEAWAQKEGWRRVALTSPRFRLYVPR</sequence>
<accession>A0A4U1L2L4</accession>
<keyword evidence="3" id="KW-0328">Glycosyltransferase</keyword>
<evidence type="ECO:0000256" key="6">
    <source>
        <dbReference type="ARBA" id="ARBA00022989"/>
    </source>
</evidence>
<feature type="chain" id="PRO_5020922074" evidence="9">
    <location>
        <begin position="25"/>
        <end position="477"/>
    </location>
</feature>
<evidence type="ECO:0000256" key="7">
    <source>
        <dbReference type="ARBA" id="ARBA00023136"/>
    </source>
</evidence>
<comment type="caution">
    <text evidence="10">The sequence shown here is derived from an EMBL/GenBank/DDBJ whole genome shotgun (WGS) entry which is preliminary data.</text>
</comment>
<feature type="signal peptide" evidence="9">
    <location>
        <begin position="1"/>
        <end position="24"/>
    </location>
</feature>
<evidence type="ECO:0000313" key="11">
    <source>
        <dbReference type="Proteomes" id="UP000309138"/>
    </source>
</evidence>
<evidence type="ECO:0000256" key="2">
    <source>
        <dbReference type="ARBA" id="ARBA00022475"/>
    </source>
</evidence>
<evidence type="ECO:0000256" key="5">
    <source>
        <dbReference type="ARBA" id="ARBA00022692"/>
    </source>
</evidence>
<dbReference type="InterPro" id="IPR050297">
    <property type="entry name" value="LipidA_mod_glycosyltrf_83"/>
</dbReference>
<feature type="transmembrane region" description="Helical" evidence="8">
    <location>
        <begin position="320"/>
        <end position="341"/>
    </location>
</feature>
<keyword evidence="7 8" id="KW-0472">Membrane</keyword>
<keyword evidence="9" id="KW-0732">Signal</keyword>
<feature type="transmembrane region" description="Helical" evidence="8">
    <location>
        <begin position="191"/>
        <end position="219"/>
    </location>
</feature>
<keyword evidence="2" id="KW-1003">Cell membrane</keyword>
<dbReference type="GO" id="GO:0016763">
    <property type="term" value="F:pentosyltransferase activity"/>
    <property type="evidence" value="ECO:0007669"/>
    <property type="project" value="TreeGrafter"/>
</dbReference>
<keyword evidence="6 8" id="KW-1133">Transmembrane helix</keyword>